<evidence type="ECO:0000313" key="2">
    <source>
        <dbReference type="Proteomes" id="UP000504882"/>
    </source>
</evidence>
<dbReference type="Proteomes" id="UP000504882">
    <property type="component" value="Unassembled WGS sequence"/>
</dbReference>
<reference evidence="1 2" key="1">
    <citation type="submission" date="2019-03" db="EMBL/GenBank/DDBJ databases">
        <title>Genomic features of bacteria from cold environments.</title>
        <authorList>
            <person name="Shen L."/>
        </authorList>
    </citation>
    <scope>NUCLEOTIDE SEQUENCE [LARGE SCALE GENOMIC DNA]</scope>
    <source>
        <strain evidence="2">T3246-1</strain>
    </source>
</reference>
<protein>
    <recommendedName>
        <fullName evidence="3">Ribbon-helix-helix protein CopG domain-containing protein</fullName>
    </recommendedName>
</protein>
<proteinExistence type="predicted"/>
<gene>
    <name evidence="1" type="ORF">EXU48_20855</name>
</gene>
<dbReference type="EMBL" id="SMNA01000013">
    <property type="protein sequence ID" value="TDE89180.1"/>
    <property type="molecule type" value="Genomic_DNA"/>
</dbReference>
<sequence>MTTTKLISLPDQLARDIKAAAARAGQSDSLWIREAAEARLAGAREDSLAEVADFISHRDREAMDQLAE</sequence>
<evidence type="ECO:0000313" key="1">
    <source>
        <dbReference type="EMBL" id="TDE89180.1"/>
    </source>
</evidence>
<evidence type="ECO:0008006" key="3">
    <source>
        <dbReference type="Google" id="ProtNLM"/>
    </source>
</evidence>
<dbReference type="RefSeq" id="WP_133109622.1">
    <property type="nucleotide sequence ID" value="NZ_SMNA01000013.1"/>
</dbReference>
<comment type="caution">
    <text evidence="1">The sequence shown here is derived from an EMBL/GenBank/DDBJ whole genome shotgun (WGS) entry which is preliminary data.</text>
</comment>
<organism evidence="1 2">
    <name type="scientific">Occultella glacieicola</name>
    <dbReference type="NCBI Taxonomy" id="2518684"/>
    <lineage>
        <taxon>Bacteria</taxon>
        <taxon>Bacillati</taxon>
        <taxon>Actinomycetota</taxon>
        <taxon>Actinomycetes</taxon>
        <taxon>Micrococcales</taxon>
        <taxon>Ruaniaceae</taxon>
        <taxon>Occultella</taxon>
    </lineage>
</organism>
<accession>A0ABY2DZ52</accession>
<keyword evidence="2" id="KW-1185">Reference proteome</keyword>
<name>A0ABY2DZ52_9MICO</name>